<organism evidence="1 2">
    <name type="scientific">Vitis rotundifolia</name>
    <name type="common">Muscadine grape</name>
    <dbReference type="NCBI Taxonomy" id="103349"/>
    <lineage>
        <taxon>Eukaryota</taxon>
        <taxon>Viridiplantae</taxon>
        <taxon>Streptophyta</taxon>
        <taxon>Embryophyta</taxon>
        <taxon>Tracheophyta</taxon>
        <taxon>Spermatophyta</taxon>
        <taxon>Magnoliopsida</taxon>
        <taxon>eudicotyledons</taxon>
        <taxon>Gunneridae</taxon>
        <taxon>Pentapetalae</taxon>
        <taxon>rosids</taxon>
        <taxon>Vitales</taxon>
        <taxon>Vitaceae</taxon>
        <taxon>Viteae</taxon>
        <taxon>Vitis</taxon>
    </lineage>
</organism>
<reference evidence="1 2" key="1">
    <citation type="journal article" date="2023" name="BMC Biotechnol.">
        <title>Vitis rotundifolia cv Carlos genome sequencing.</title>
        <authorList>
            <person name="Huff M."/>
            <person name="Hulse-Kemp A."/>
            <person name="Scheffler B."/>
            <person name="Youngblood R."/>
            <person name="Simpson S."/>
            <person name="Babiker E."/>
            <person name="Staton M."/>
        </authorList>
    </citation>
    <scope>NUCLEOTIDE SEQUENCE [LARGE SCALE GENOMIC DNA]</scope>
    <source>
        <tissue evidence="1">Leaf</tissue>
    </source>
</reference>
<dbReference type="Proteomes" id="UP001168098">
    <property type="component" value="Unassembled WGS sequence"/>
</dbReference>
<dbReference type="AlphaFoldDB" id="A0AA39AIJ1"/>
<comment type="caution">
    <text evidence="1">The sequence shown here is derived from an EMBL/GenBank/DDBJ whole genome shotgun (WGS) entry which is preliminary data.</text>
</comment>
<proteinExistence type="predicted"/>
<sequence>MDQVLFKTARVGNIRALLKLLESDPLLLEGVATASAYNPLHIASMLGKHKSNVGKHAK</sequence>
<gene>
    <name evidence="1" type="ORF">PVL29_002156</name>
</gene>
<protein>
    <submittedName>
        <fullName evidence="1">Uncharacterized protein</fullName>
    </submittedName>
</protein>
<keyword evidence="2" id="KW-1185">Reference proteome</keyword>
<name>A0AA39AIJ1_VITRO</name>
<evidence type="ECO:0000313" key="2">
    <source>
        <dbReference type="Proteomes" id="UP001168098"/>
    </source>
</evidence>
<accession>A0AA39AIJ1</accession>
<dbReference type="EMBL" id="JARBHA010000002">
    <property type="protein sequence ID" value="KAJ9707038.1"/>
    <property type="molecule type" value="Genomic_DNA"/>
</dbReference>
<evidence type="ECO:0000313" key="1">
    <source>
        <dbReference type="EMBL" id="KAJ9707038.1"/>
    </source>
</evidence>